<evidence type="ECO:0000313" key="4">
    <source>
        <dbReference type="EMBL" id="GGH06680.1"/>
    </source>
</evidence>
<dbReference type="Pfam" id="PF00326">
    <property type="entry name" value="Peptidase_S9"/>
    <property type="match status" value="1"/>
</dbReference>
<evidence type="ECO:0000256" key="2">
    <source>
        <dbReference type="SAM" id="SignalP"/>
    </source>
</evidence>
<feature type="chain" id="PRO_5046421865" evidence="2">
    <location>
        <begin position="18"/>
        <end position="278"/>
    </location>
</feature>
<keyword evidence="5" id="KW-1185">Reference proteome</keyword>
<dbReference type="RefSeq" id="WP_188452850.1">
    <property type="nucleotide sequence ID" value="NZ_BMFS01000013.1"/>
</dbReference>
<feature type="domain" description="Peptidase S9 prolyl oligopeptidase catalytic" evidence="3">
    <location>
        <begin position="70"/>
        <end position="150"/>
    </location>
</feature>
<keyword evidence="2" id="KW-0732">Signal</keyword>
<dbReference type="PANTHER" id="PTHR22946:SF9">
    <property type="entry name" value="POLYKETIDE TRANSFERASE AF380"/>
    <property type="match status" value="1"/>
</dbReference>
<dbReference type="PROSITE" id="PS51257">
    <property type="entry name" value="PROKAR_LIPOPROTEIN"/>
    <property type="match status" value="1"/>
</dbReference>
<evidence type="ECO:0000259" key="3">
    <source>
        <dbReference type="Pfam" id="PF00326"/>
    </source>
</evidence>
<name>A0ABQ1XYC9_9PROT</name>
<dbReference type="Proteomes" id="UP000648722">
    <property type="component" value="Unassembled WGS sequence"/>
</dbReference>
<evidence type="ECO:0000256" key="1">
    <source>
        <dbReference type="ARBA" id="ARBA00022801"/>
    </source>
</evidence>
<dbReference type="PANTHER" id="PTHR22946">
    <property type="entry name" value="DIENELACTONE HYDROLASE DOMAIN-CONTAINING PROTEIN-RELATED"/>
    <property type="match status" value="1"/>
</dbReference>
<dbReference type="Gene3D" id="3.40.50.1820">
    <property type="entry name" value="alpha/beta hydrolase"/>
    <property type="match status" value="1"/>
</dbReference>
<gene>
    <name evidence="4" type="ORF">GCM10007420_24100</name>
</gene>
<protein>
    <submittedName>
        <fullName evidence="4">Dienelactone hydrolase</fullName>
    </submittedName>
</protein>
<organism evidence="4 5">
    <name type="scientific">Glycocaulis albus</name>
    <dbReference type="NCBI Taxonomy" id="1382801"/>
    <lineage>
        <taxon>Bacteria</taxon>
        <taxon>Pseudomonadati</taxon>
        <taxon>Pseudomonadota</taxon>
        <taxon>Alphaproteobacteria</taxon>
        <taxon>Maricaulales</taxon>
        <taxon>Maricaulaceae</taxon>
        <taxon>Glycocaulis</taxon>
    </lineage>
</organism>
<keyword evidence="1 4" id="KW-0378">Hydrolase</keyword>
<dbReference type="EMBL" id="BMFS01000013">
    <property type="protein sequence ID" value="GGH06680.1"/>
    <property type="molecule type" value="Genomic_DNA"/>
</dbReference>
<dbReference type="InterPro" id="IPR050261">
    <property type="entry name" value="FrsA_esterase"/>
</dbReference>
<reference evidence="5" key="1">
    <citation type="journal article" date="2019" name="Int. J. Syst. Evol. Microbiol.">
        <title>The Global Catalogue of Microorganisms (GCM) 10K type strain sequencing project: providing services to taxonomists for standard genome sequencing and annotation.</title>
        <authorList>
            <consortium name="The Broad Institute Genomics Platform"/>
            <consortium name="The Broad Institute Genome Sequencing Center for Infectious Disease"/>
            <person name="Wu L."/>
            <person name="Ma J."/>
        </authorList>
    </citation>
    <scope>NUCLEOTIDE SEQUENCE [LARGE SCALE GENOMIC DNA]</scope>
    <source>
        <strain evidence="5">CGMCC 1.12766</strain>
    </source>
</reference>
<feature type="signal peptide" evidence="2">
    <location>
        <begin position="1"/>
        <end position="17"/>
    </location>
</feature>
<accession>A0ABQ1XYC9</accession>
<evidence type="ECO:0000313" key="5">
    <source>
        <dbReference type="Proteomes" id="UP000648722"/>
    </source>
</evidence>
<dbReference type="GO" id="GO:0016787">
    <property type="term" value="F:hydrolase activity"/>
    <property type="evidence" value="ECO:0007669"/>
    <property type="project" value="UniProtKB-KW"/>
</dbReference>
<dbReference type="InterPro" id="IPR001375">
    <property type="entry name" value="Peptidase_S9_cat"/>
</dbReference>
<dbReference type="InterPro" id="IPR029058">
    <property type="entry name" value="AB_hydrolase_fold"/>
</dbReference>
<sequence length="278" mass="28953">MSWRGTLAVLAAALLLAACSNRPDTPDERAAMLAPHIDVLMPEGADGPVPAVLMFSGCGGVISVQNDYAAIANEMGVAAVIVDSHAARGIGRMGARLTVCTAARMRGDARAGDVVAALAHARSLPGIDASRLALIGWSHGGWSLLDALTFAADGTPPEGLDRMPGDALAGVRSVILVYPWCGFLSRAHGHDLPGEPPVFALLAGDDVIASPEACGNLFAEQNAAGARVDWQVLDGVTHAFDAPEEPFDPRIRHDEEGTAYAHGWFAGRLAEDLLDATH</sequence>
<comment type="caution">
    <text evidence="4">The sequence shown here is derived from an EMBL/GenBank/DDBJ whole genome shotgun (WGS) entry which is preliminary data.</text>
</comment>
<dbReference type="SUPFAM" id="SSF53474">
    <property type="entry name" value="alpha/beta-Hydrolases"/>
    <property type="match status" value="1"/>
</dbReference>
<proteinExistence type="predicted"/>